<evidence type="ECO:0008006" key="2">
    <source>
        <dbReference type="Google" id="ProtNLM"/>
    </source>
</evidence>
<dbReference type="AlphaFoldDB" id="A0A645DYA1"/>
<comment type="caution">
    <text evidence="1">The sequence shown here is derived from an EMBL/GenBank/DDBJ whole genome shotgun (WGS) entry which is preliminary data.</text>
</comment>
<dbReference type="InterPro" id="IPR036866">
    <property type="entry name" value="RibonucZ/Hydroxyglut_hydro"/>
</dbReference>
<dbReference type="Pfam" id="PF13483">
    <property type="entry name" value="Lactamase_B_3"/>
    <property type="match status" value="1"/>
</dbReference>
<accession>A0A645DYA1</accession>
<name>A0A645DYA1_9ZZZZ</name>
<gene>
    <name evidence="1" type="ORF">SDC9_141646</name>
</gene>
<dbReference type="PANTHER" id="PTHR42967">
    <property type="entry name" value="METAL DEPENDENT HYDROLASE"/>
    <property type="match status" value="1"/>
</dbReference>
<dbReference type="PANTHER" id="PTHR42967:SF1">
    <property type="entry name" value="MBL FOLD METALLO-HYDROLASE"/>
    <property type="match status" value="1"/>
</dbReference>
<dbReference type="EMBL" id="VSSQ01041118">
    <property type="protein sequence ID" value="MPM94500.1"/>
    <property type="molecule type" value="Genomic_DNA"/>
</dbReference>
<organism evidence="1">
    <name type="scientific">bioreactor metagenome</name>
    <dbReference type="NCBI Taxonomy" id="1076179"/>
    <lineage>
        <taxon>unclassified sequences</taxon>
        <taxon>metagenomes</taxon>
        <taxon>ecological metagenomes</taxon>
    </lineage>
</organism>
<evidence type="ECO:0000313" key="1">
    <source>
        <dbReference type="EMBL" id="MPM94500.1"/>
    </source>
</evidence>
<dbReference type="SUPFAM" id="SSF56281">
    <property type="entry name" value="Metallo-hydrolase/oxidoreductase"/>
    <property type="match status" value="1"/>
</dbReference>
<dbReference type="Gene3D" id="3.60.15.10">
    <property type="entry name" value="Ribonuclease Z/Hydroxyacylglutathione hydrolase-like"/>
    <property type="match status" value="1"/>
</dbReference>
<sequence>MTSLEVIYLHHSGFAVSTENHLLVFDYYKDPSERIPKLLDESKTVYVFSSHSHADHFNAEIGKWQQKAAAYFLSDDISEAGGLSGVAPSKLIYMKPYQTEEQQKIRVVTYGSTDQGVSFLVEVDGWRIFHAGDLNWWHWKEDTPENIQTAKEGFEKEMKLLEGLKMDVAFFPVDSRLEELWAIGAEEFCTKVDVKQLITMHSCGKTWQPPAEFPSSGKPVKVWCPASGGEQLSVVKDEV</sequence>
<reference evidence="1" key="1">
    <citation type="submission" date="2019-08" db="EMBL/GenBank/DDBJ databases">
        <authorList>
            <person name="Kucharzyk K."/>
            <person name="Murdoch R.W."/>
            <person name="Higgins S."/>
            <person name="Loffler F."/>
        </authorList>
    </citation>
    <scope>NUCLEOTIDE SEQUENCE</scope>
</reference>
<proteinExistence type="predicted"/>
<protein>
    <recommendedName>
        <fullName evidence="2">Metallo-beta-lactamase domain-containing protein</fullName>
    </recommendedName>
</protein>